<feature type="domain" description="Carbohydrate-binding/sugar hydrolysis" evidence="5">
    <location>
        <begin position="62"/>
        <end position="210"/>
    </location>
</feature>
<keyword evidence="3" id="KW-0833">Ubl conjugation pathway</keyword>
<evidence type="ECO:0000256" key="3">
    <source>
        <dbReference type="ARBA" id="ARBA00022786"/>
    </source>
</evidence>
<name>A0A4R3JD83_9PROT</name>
<proteinExistence type="predicted"/>
<accession>A0A4R3JD83</accession>
<dbReference type="InterPro" id="IPR006633">
    <property type="entry name" value="Carb-bd_sugar_hydrolysis-dom"/>
</dbReference>
<dbReference type="PANTHER" id="PTHR22990">
    <property type="entry name" value="F-BOX ONLY PROTEIN"/>
    <property type="match status" value="1"/>
</dbReference>
<keyword evidence="7" id="KW-1185">Reference proteome</keyword>
<dbReference type="NCBIfam" id="TIGR03804">
    <property type="entry name" value="para_beta_helix"/>
    <property type="match status" value="1"/>
</dbReference>
<dbReference type="InterPro" id="IPR026464">
    <property type="entry name" value="NosD_copper_fam"/>
</dbReference>
<dbReference type="InterPro" id="IPR007742">
    <property type="entry name" value="NosD_dom"/>
</dbReference>
<dbReference type="SUPFAM" id="SSF51126">
    <property type="entry name" value="Pectin lyase-like"/>
    <property type="match status" value="1"/>
</dbReference>
<dbReference type="EMBL" id="SLZW01000002">
    <property type="protein sequence ID" value="TCS63989.1"/>
    <property type="molecule type" value="Genomic_DNA"/>
</dbReference>
<feature type="region of interest" description="Disordered" evidence="4">
    <location>
        <begin position="421"/>
        <end position="442"/>
    </location>
</feature>
<evidence type="ECO:0000313" key="6">
    <source>
        <dbReference type="EMBL" id="TCS63989.1"/>
    </source>
</evidence>
<dbReference type="Proteomes" id="UP000295304">
    <property type="component" value="Unassembled WGS sequence"/>
</dbReference>
<feature type="compositionally biased region" description="Basic residues" evidence="4">
    <location>
        <begin position="432"/>
        <end position="442"/>
    </location>
</feature>
<gene>
    <name evidence="6" type="ORF">EDD55_10226</name>
</gene>
<dbReference type="Pfam" id="PF05048">
    <property type="entry name" value="NosD"/>
    <property type="match status" value="1"/>
</dbReference>
<protein>
    <submittedName>
        <fullName evidence="6">Nitrous oxidase accessory protein</fullName>
    </submittedName>
</protein>
<reference evidence="6 7" key="1">
    <citation type="submission" date="2019-03" db="EMBL/GenBank/DDBJ databases">
        <title>Genomic Encyclopedia of Type Strains, Phase IV (KMG-IV): sequencing the most valuable type-strain genomes for metagenomic binning, comparative biology and taxonomic classification.</title>
        <authorList>
            <person name="Goeker M."/>
        </authorList>
    </citation>
    <scope>NUCLEOTIDE SEQUENCE [LARGE SCALE GENOMIC DNA]</scope>
    <source>
        <strain evidence="6 7">DSM 101688</strain>
    </source>
</reference>
<keyword evidence="2" id="KW-0677">Repeat</keyword>
<dbReference type="InterPro" id="IPR006626">
    <property type="entry name" value="PbH1"/>
</dbReference>
<evidence type="ECO:0000256" key="2">
    <source>
        <dbReference type="ARBA" id="ARBA00022737"/>
    </source>
</evidence>
<dbReference type="SMART" id="SM00722">
    <property type="entry name" value="CASH"/>
    <property type="match status" value="2"/>
</dbReference>
<evidence type="ECO:0000256" key="1">
    <source>
        <dbReference type="ARBA" id="ARBA00004906"/>
    </source>
</evidence>
<dbReference type="NCBIfam" id="TIGR04247">
    <property type="entry name" value="NosD_copper_fam"/>
    <property type="match status" value="1"/>
</dbReference>
<dbReference type="Gene3D" id="2.160.20.10">
    <property type="entry name" value="Single-stranded right-handed beta-helix, Pectin lyase-like"/>
    <property type="match status" value="1"/>
</dbReference>
<dbReference type="InterPro" id="IPR022441">
    <property type="entry name" value="Para_beta_helix_rpt-2"/>
</dbReference>
<evidence type="ECO:0000259" key="5">
    <source>
        <dbReference type="SMART" id="SM00722"/>
    </source>
</evidence>
<feature type="domain" description="Carbohydrate-binding/sugar hydrolysis" evidence="5">
    <location>
        <begin position="216"/>
        <end position="388"/>
    </location>
</feature>
<dbReference type="InterPro" id="IPR011050">
    <property type="entry name" value="Pectin_lyase_fold/virulence"/>
</dbReference>
<comment type="caution">
    <text evidence="6">The sequence shown here is derived from an EMBL/GenBank/DDBJ whole genome shotgun (WGS) entry which is preliminary data.</text>
</comment>
<dbReference type="PANTHER" id="PTHR22990:SF15">
    <property type="entry name" value="F-BOX ONLY PROTEIN 10"/>
    <property type="match status" value="1"/>
</dbReference>
<dbReference type="InterPro" id="IPR012334">
    <property type="entry name" value="Pectin_lyas_fold"/>
</dbReference>
<comment type="pathway">
    <text evidence="1">Protein modification; protein ubiquitination.</text>
</comment>
<sequence>MKTRVRHLASLVATTFMSFMIVVATGLLCAWAGLVLASPAASAATRLVAPGPDALRRAIAAAAPGDRLELQSGTFHGPVVVDKPLTLEGENDSVIDGGGKGRVITISAPHVTVRGVTIINSGIRLDIEDAGIYVLATANDALIENNRFRHNLTGVFLKGPKAAVVRNNDVVGRKDLRMNERGNAFHIWNSPGSVIENNTVRYGRDGIFVTTSKDNIFRGNTFRDLRFAVHYMYTNASEVSHNLSTGNHIGYAIMFSQNLKIEDNVSRDDRDRAFLFNYANYSLVDGNFADGGAKKCVFIYNANHNVFRDNIFSGCTIGIHFTAGSEDNEMVGNAFINNRTQVKYVGTRHLEWSVAGRGNYWSDNLAFDLDGDHIADRPYHPNDMIDKVMWRHPLAKLLLNSPAVQVLRWAQSEFPSLRPGGVVDSAPLMSPPKRRQYKGARS</sequence>
<dbReference type="AlphaFoldDB" id="A0A4R3JD83"/>
<evidence type="ECO:0000313" key="7">
    <source>
        <dbReference type="Proteomes" id="UP000295304"/>
    </source>
</evidence>
<dbReference type="SMART" id="SM00710">
    <property type="entry name" value="PbH1"/>
    <property type="match status" value="6"/>
</dbReference>
<evidence type="ECO:0000256" key="4">
    <source>
        <dbReference type="SAM" id="MobiDB-lite"/>
    </source>
</evidence>
<organism evidence="6 7">
    <name type="scientific">Varunaivibrio sulfuroxidans</name>
    <dbReference type="NCBI Taxonomy" id="1773489"/>
    <lineage>
        <taxon>Bacteria</taxon>
        <taxon>Pseudomonadati</taxon>
        <taxon>Pseudomonadota</taxon>
        <taxon>Alphaproteobacteria</taxon>
        <taxon>Rhodospirillales</taxon>
        <taxon>Magnetovibrionaceae</taxon>
        <taxon>Varunaivibrio</taxon>
    </lineage>
</organism>
<dbReference type="InterPro" id="IPR051550">
    <property type="entry name" value="SCF-Subunits/Alg-Epimerases"/>
</dbReference>